<evidence type="ECO:0000259" key="4">
    <source>
        <dbReference type="SMART" id="SM00822"/>
    </source>
</evidence>
<dbReference type="PANTHER" id="PTHR24321">
    <property type="entry name" value="DEHYDROGENASES, SHORT CHAIN"/>
    <property type="match status" value="1"/>
</dbReference>
<dbReference type="PRINTS" id="PR00081">
    <property type="entry name" value="GDHRDH"/>
</dbReference>
<dbReference type="PROSITE" id="PS00061">
    <property type="entry name" value="ADH_SHORT"/>
    <property type="match status" value="1"/>
</dbReference>
<name>A0A0J5SD72_9BACI</name>
<dbReference type="AlphaFoldDB" id="A0A0J5SD72"/>
<feature type="domain" description="Ketoreductase" evidence="4">
    <location>
        <begin position="7"/>
        <end position="174"/>
    </location>
</feature>
<dbReference type="GO" id="GO:0016491">
    <property type="term" value="F:oxidoreductase activity"/>
    <property type="evidence" value="ECO:0007669"/>
    <property type="project" value="UniProtKB-KW"/>
</dbReference>
<dbReference type="SMART" id="SM00822">
    <property type="entry name" value="PKS_KR"/>
    <property type="match status" value="1"/>
</dbReference>
<dbReference type="InterPro" id="IPR057326">
    <property type="entry name" value="KR_dom"/>
</dbReference>
<dbReference type="EMBL" id="LQQY01000009">
    <property type="protein sequence ID" value="KZE51189.1"/>
    <property type="molecule type" value="Genomic_DNA"/>
</dbReference>
<dbReference type="SUPFAM" id="SSF51735">
    <property type="entry name" value="NAD(P)-binding Rossmann-fold domains"/>
    <property type="match status" value="1"/>
</dbReference>
<comment type="caution">
    <text evidence="5">The sequence shown here is derived from an EMBL/GenBank/DDBJ whole genome shotgun (WGS) entry which is preliminary data.</text>
</comment>
<dbReference type="Pfam" id="PF13561">
    <property type="entry name" value="adh_short_C2"/>
    <property type="match status" value="1"/>
</dbReference>
<dbReference type="PRINTS" id="PR00080">
    <property type="entry name" value="SDRFAMILY"/>
</dbReference>
<keyword evidence="2" id="KW-0560">Oxidoreductase</keyword>
<comment type="similarity">
    <text evidence="1">Belongs to the short-chain dehydrogenases/reductases (SDR) family.</text>
</comment>
<keyword evidence="3" id="KW-0520">NAD</keyword>
<protein>
    <submittedName>
        <fullName evidence="5">Oxidoreductase</fullName>
    </submittedName>
</protein>
<evidence type="ECO:0000256" key="3">
    <source>
        <dbReference type="ARBA" id="ARBA00023027"/>
    </source>
</evidence>
<dbReference type="NCBIfam" id="NF005559">
    <property type="entry name" value="PRK07231.1"/>
    <property type="match status" value="1"/>
</dbReference>
<reference evidence="6" key="1">
    <citation type="submission" date="2016-01" db="EMBL/GenBank/DDBJ databases">
        <title>Whole genome sequencing of Bhargavaea cecembensis T14.</title>
        <authorList>
            <person name="Hong K.W."/>
        </authorList>
    </citation>
    <scope>NUCLEOTIDE SEQUENCE [LARGE SCALE GENOMIC DNA]</scope>
    <source>
        <strain evidence="6">M19</strain>
    </source>
</reference>
<dbReference type="Gene3D" id="3.40.50.720">
    <property type="entry name" value="NAD(P)-binding Rossmann-like Domain"/>
    <property type="match status" value="1"/>
</dbReference>
<evidence type="ECO:0000256" key="1">
    <source>
        <dbReference type="ARBA" id="ARBA00006484"/>
    </source>
</evidence>
<dbReference type="FunFam" id="3.40.50.720:FF:000084">
    <property type="entry name" value="Short-chain dehydrogenase reductase"/>
    <property type="match status" value="1"/>
</dbReference>
<gene>
    <name evidence="5" type="ORF">AV649_15765</name>
</gene>
<dbReference type="InterPro" id="IPR036291">
    <property type="entry name" value="NAD(P)-bd_dom_sf"/>
</dbReference>
<dbReference type="Proteomes" id="UP000076510">
    <property type="component" value="Unassembled WGS sequence"/>
</dbReference>
<dbReference type="InterPro" id="IPR020904">
    <property type="entry name" value="Sc_DH/Rdtase_CS"/>
</dbReference>
<proteinExistence type="inferred from homology"/>
<evidence type="ECO:0000256" key="2">
    <source>
        <dbReference type="ARBA" id="ARBA00023002"/>
    </source>
</evidence>
<dbReference type="GO" id="GO:0008206">
    <property type="term" value="P:bile acid metabolic process"/>
    <property type="evidence" value="ECO:0007669"/>
    <property type="project" value="UniProtKB-ARBA"/>
</dbReference>
<dbReference type="InterPro" id="IPR002347">
    <property type="entry name" value="SDR_fam"/>
</dbReference>
<sequence length="256" mass="27169">MMEFKDKVVLITGAAGGIGLAAAKKYAEQGAKLSLVDLSQEALEKAAGEIDAEKLLLGADVTKEEEVENYVRQTKERFGRIDVFINNAGINGDFKNIVDQTVENLDKVFSVNVVGAFLGLKHVLKVMIDQKSGSVVNTASNGGLLGAPGMSLYVASKHALLGINKSAALEVADYGIRVNAVAPSGVDTAMMRSIETNAAKGHEEEARKGFEASVPMNRYATAEEIADLMLFLSSDRASFITGSYYRIDGGQGATSV</sequence>
<dbReference type="PANTHER" id="PTHR24321:SF8">
    <property type="entry name" value="ESTRADIOL 17-BETA-DEHYDROGENASE 8-RELATED"/>
    <property type="match status" value="1"/>
</dbReference>
<organism evidence="5 6">
    <name type="scientific">Rossellomorea marisflavi</name>
    <dbReference type="NCBI Taxonomy" id="189381"/>
    <lineage>
        <taxon>Bacteria</taxon>
        <taxon>Bacillati</taxon>
        <taxon>Bacillota</taxon>
        <taxon>Bacilli</taxon>
        <taxon>Bacillales</taxon>
        <taxon>Bacillaceae</taxon>
        <taxon>Rossellomorea</taxon>
    </lineage>
</organism>
<evidence type="ECO:0000313" key="5">
    <source>
        <dbReference type="EMBL" id="KZE51189.1"/>
    </source>
</evidence>
<evidence type="ECO:0000313" key="6">
    <source>
        <dbReference type="Proteomes" id="UP000076510"/>
    </source>
</evidence>
<accession>A0A0J5SD72</accession>
<dbReference type="PATRIC" id="fig|189381.10.peg.866"/>